<gene>
    <name evidence="2" type="ORF">KDK95_25925</name>
</gene>
<evidence type="ECO:0000256" key="1">
    <source>
        <dbReference type="SAM" id="Phobius"/>
    </source>
</evidence>
<feature type="transmembrane region" description="Helical" evidence="1">
    <location>
        <begin position="191"/>
        <end position="210"/>
    </location>
</feature>
<keyword evidence="3" id="KW-1185">Reference proteome</keyword>
<dbReference type="Proteomes" id="UP000676325">
    <property type="component" value="Unassembled WGS sequence"/>
</dbReference>
<sequence length="254" mass="25912">MIGLQSVRAAAGYEATRLATRRAAAGVFCLAALGSALATLPAARAAVNSGDPQAHVGWVVAGGTAGRILPATIAVLAAAWLGAGLVTEDYRHGVGLTTYTRLPRRGAGMLGKLIVALVVGIWLAAVTRLAAYLTALGGFALTHGTRATEHISLGAVLMLPTPAESCYAAFGGMLGVLCASVLRLRVLAASVSWLLAASTAAVLPSSHSPYALDVVRGMTDVGLPIDQVSLALPESVAAVLLLAALYAVRRRRID</sequence>
<proteinExistence type="predicted"/>
<keyword evidence="1" id="KW-1133">Transmembrane helix</keyword>
<evidence type="ECO:0000313" key="2">
    <source>
        <dbReference type="EMBL" id="MBR7829770.1"/>
    </source>
</evidence>
<protein>
    <submittedName>
        <fullName evidence="2">Uncharacterized protein</fullName>
    </submittedName>
</protein>
<dbReference type="AlphaFoldDB" id="A0A941IIL1"/>
<dbReference type="EMBL" id="JAGSOH010000099">
    <property type="protein sequence ID" value="MBR7829770.1"/>
    <property type="molecule type" value="Genomic_DNA"/>
</dbReference>
<reference evidence="2" key="1">
    <citation type="submission" date="2021-04" db="EMBL/GenBank/DDBJ databases">
        <title>Genome based classification of Actinospica acidithermotolerans sp. nov., an actinobacterium isolated from an Indonesian hot spring.</title>
        <authorList>
            <person name="Kusuma A.B."/>
            <person name="Putra K.E."/>
            <person name="Nafisah S."/>
            <person name="Loh J."/>
            <person name="Nouioui I."/>
            <person name="Goodfellow M."/>
        </authorList>
    </citation>
    <scope>NUCLEOTIDE SEQUENCE</scope>
    <source>
        <strain evidence="2">MGRD01-02</strain>
    </source>
</reference>
<name>A0A941IIL1_9ACTN</name>
<feature type="transmembrane region" description="Helical" evidence="1">
    <location>
        <begin position="109"/>
        <end position="131"/>
    </location>
</feature>
<keyword evidence="1" id="KW-0812">Transmembrane</keyword>
<feature type="transmembrane region" description="Helical" evidence="1">
    <location>
        <begin position="230"/>
        <end position="248"/>
    </location>
</feature>
<evidence type="ECO:0000313" key="3">
    <source>
        <dbReference type="Proteomes" id="UP000676325"/>
    </source>
</evidence>
<keyword evidence="1" id="KW-0472">Membrane</keyword>
<comment type="caution">
    <text evidence="2">The sequence shown here is derived from an EMBL/GenBank/DDBJ whole genome shotgun (WGS) entry which is preliminary data.</text>
</comment>
<dbReference type="RefSeq" id="WP_212520903.1">
    <property type="nucleotide sequence ID" value="NZ_JAGSOH010000099.1"/>
</dbReference>
<accession>A0A941IIL1</accession>
<organism evidence="2 3">
    <name type="scientific">Actinospica acidithermotolerans</name>
    <dbReference type="NCBI Taxonomy" id="2828514"/>
    <lineage>
        <taxon>Bacteria</taxon>
        <taxon>Bacillati</taxon>
        <taxon>Actinomycetota</taxon>
        <taxon>Actinomycetes</taxon>
        <taxon>Catenulisporales</taxon>
        <taxon>Actinospicaceae</taxon>
        <taxon>Actinospica</taxon>
    </lineage>
</organism>
<feature type="transmembrane region" description="Helical" evidence="1">
    <location>
        <begin position="69"/>
        <end position="88"/>
    </location>
</feature>